<dbReference type="Gene3D" id="3.20.20.70">
    <property type="entry name" value="Aldolase class I"/>
    <property type="match status" value="1"/>
</dbReference>
<dbReference type="SUPFAM" id="SSF102114">
    <property type="entry name" value="Radical SAM enzymes"/>
    <property type="match status" value="1"/>
</dbReference>
<keyword evidence="6" id="KW-0411">Iron-sulfur</keyword>
<gene>
    <name evidence="8" type="ORF">S03H2_19237</name>
</gene>
<dbReference type="CDD" id="cd01335">
    <property type="entry name" value="Radical_SAM"/>
    <property type="match status" value="1"/>
</dbReference>
<evidence type="ECO:0000313" key="8">
    <source>
        <dbReference type="EMBL" id="GAH44383.1"/>
    </source>
</evidence>
<evidence type="ECO:0000259" key="7">
    <source>
        <dbReference type="Pfam" id="PF04055"/>
    </source>
</evidence>
<dbReference type="PANTHER" id="PTHR43787">
    <property type="entry name" value="FEMO COFACTOR BIOSYNTHESIS PROTEIN NIFB-RELATED"/>
    <property type="match status" value="1"/>
</dbReference>
<comment type="cofactor">
    <cofactor evidence="1">
        <name>[4Fe-4S] cluster</name>
        <dbReference type="ChEBI" id="CHEBI:49883"/>
    </cofactor>
</comment>
<sequence length="197" mass="21852">MKEVVADVVTFSGTGEPTLALNLGEAIKVAKEISGLPIAVLTNSSLMTREEVRRGLAQADIVIGELDAPDEETFNRINRPHKGVHLADTIEGMKKFREEFKGKFSLEVMFVPENKDFSKEIAAIARTIKPDEVQINTPLRQSPVRPLTPEELGEIEKDFKGMNACSVYKAKKAEVKKVVGLKKLRKLKRPKARKVGS</sequence>
<dbReference type="Pfam" id="PF04055">
    <property type="entry name" value="Radical_SAM"/>
    <property type="match status" value="1"/>
</dbReference>
<keyword evidence="4" id="KW-0479">Metal-binding</keyword>
<dbReference type="GO" id="GO:0046872">
    <property type="term" value="F:metal ion binding"/>
    <property type="evidence" value="ECO:0007669"/>
    <property type="project" value="UniProtKB-KW"/>
</dbReference>
<name>X1HGF1_9ZZZZ</name>
<evidence type="ECO:0000256" key="4">
    <source>
        <dbReference type="ARBA" id="ARBA00022723"/>
    </source>
</evidence>
<keyword evidence="2" id="KW-0004">4Fe-4S</keyword>
<keyword evidence="3" id="KW-0949">S-adenosyl-L-methionine</keyword>
<protein>
    <recommendedName>
        <fullName evidence="7">Radical SAM core domain-containing protein</fullName>
    </recommendedName>
</protein>
<comment type="caution">
    <text evidence="8">The sequence shown here is derived from an EMBL/GenBank/DDBJ whole genome shotgun (WGS) entry which is preliminary data.</text>
</comment>
<organism evidence="8">
    <name type="scientific">marine sediment metagenome</name>
    <dbReference type="NCBI Taxonomy" id="412755"/>
    <lineage>
        <taxon>unclassified sequences</taxon>
        <taxon>metagenomes</taxon>
        <taxon>ecological metagenomes</taxon>
    </lineage>
</organism>
<evidence type="ECO:0000256" key="1">
    <source>
        <dbReference type="ARBA" id="ARBA00001966"/>
    </source>
</evidence>
<evidence type="ECO:0000256" key="6">
    <source>
        <dbReference type="ARBA" id="ARBA00023014"/>
    </source>
</evidence>
<evidence type="ECO:0000256" key="5">
    <source>
        <dbReference type="ARBA" id="ARBA00023004"/>
    </source>
</evidence>
<dbReference type="GO" id="GO:0051539">
    <property type="term" value="F:4 iron, 4 sulfur cluster binding"/>
    <property type="evidence" value="ECO:0007669"/>
    <property type="project" value="UniProtKB-KW"/>
</dbReference>
<dbReference type="EMBL" id="BARU01010034">
    <property type="protein sequence ID" value="GAH44383.1"/>
    <property type="molecule type" value="Genomic_DNA"/>
</dbReference>
<dbReference type="PANTHER" id="PTHR43787:SF11">
    <property type="entry name" value="UPF0026 PROTEIN SLR1464"/>
    <property type="match status" value="1"/>
</dbReference>
<dbReference type="AlphaFoldDB" id="X1HGF1"/>
<evidence type="ECO:0000256" key="3">
    <source>
        <dbReference type="ARBA" id="ARBA00022691"/>
    </source>
</evidence>
<feature type="domain" description="Radical SAM core" evidence="7">
    <location>
        <begin position="9"/>
        <end position="115"/>
    </location>
</feature>
<keyword evidence="5" id="KW-0408">Iron</keyword>
<dbReference type="InterPro" id="IPR013785">
    <property type="entry name" value="Aldolase_TIM"/>
</dbReference>
<dbReference type="InterPro" id="IPR007197">
    <property type="entry name" value="rSAM"/>
</dbReference>
<dbReference type="InterPro" id="IPR058240">
    <property type="entry name" value="rSAM_sf"/>
</dbReference>
<proteinExistence type="predicted"/>
<reference evidence="8" key="1">
    <citation type="journal article" date="2014" name="Front. Microbiol.">
        <title>High frequency of phylogenetically diverse reductive dehalogenase-homologous genes in deep subseafloor sedimentary metagenomes.</title>
        <authorList>
            <person name="Kawai M."/>
            <person name="Futagami T."/>
            <person name="Toyoda A."/>
            <person name="Takaki Y."/>
            <person name="Nishi S."/>
            <person name="Hori S."/>
            <person name="Arai W."/>
            <person name="Tsubouchi T."/>
            <person name="Morono Y."/>
            <person name="Uchiyama I."/>
            <person name="Ito T."/>
            <person name="Fujiyama A."/>
            <person name="Inagaki F."/>
            <person name="Takami H."/>
        </authorList>
    </citation>
    <scope>NUCLEOTIDE SEQUENCE</scope>
    <source>
        <strain evidence="8">Expedition CK06-06</strain>
    </source>
</reference>
<accession>X1HGF1</accession>
<evidence type="ECO:0000256" key="2">
    <source>
        <dbReference type="ARBA" id="ARBA00022485"/>
    </source>
</evidence>
<dbReference type="GO" id="GO:0003824">
    <property type="term" value="F:catalytic activity"/>
    <property type="evidence" value="ECO:0007669"/>
    <property type="project" value="InterPro"/>
</dbReference>